<dbReference type="GeneID" id="107222264"/>
<dbReference type="InParanoid" id="A0A6J0BQL8"/>
<proteinExistence type="inferred from homology"/>
<protein>
    <submittedName>
        <fullName evidence="3">MYG1 protein C27H6.8 isoform X1</fullName>
    </submittedName>
</protein>
<organism evidence="3">
    <name type="scientific">Neodiprion lecontei</name>
    <name type="common">Redheaded pine sawfly</name>
    <dbReference type="NCBI Taxonomy" id="441921"/>
    <lineage>
        <taxon>Eukaryota</taxon>
        <taxon>Metazoa</taxon>
        <taxon>Ecdysozoa</taxon>
        <taxon>Arthropoda</taxon>
        <taxon>Hexapoda</taxon>
        <taxon>Insecta</taxon>
        <taxon>Pterygota</taxon>
        <taxon>Neoptera</taxon>
        <taxon>Endopterygota</taxon>
        <taxon>Hymenoptera</taxon>
        <taxon>Tenthredinoidea</taxon>
        <taxon>Diprionidae</taxon>
        <taxon>Diprioninae</taxon>
        <taxon>Neodiprion</taxon>
    </lineage>
</organism>
<dbReference type="GO" id="GO:0005634">
    <property type="term" value="C:nucleus"/>
    <property type="evidence" value="ECO:0007669"/>
    <property type="project" value="TreeGrafter"/>
</dbReference>
<accession>A0A6J0BQL8</accession>
<sequence>MLSRVVHSLSRRYSFSKITSKVWLYQRSIAPFSTMPGSEVTIGTHDGCFHCDEALACYMLKLLPRYKNASVIRTRDQKVLDSCDIVVDVGGVYDPSTHRYDHHMKEFKETLSTVIKKSGYKSNIKLSSAGLIYCHFGDEIIKILVPEVTDDYDRASIFKKVYETFMQEIDAIDNGVPMFDGEPSYYISTNLSKRVARLNPTWNGPKLDPDEQFEKAVALTGEEFTYFIQHAARVWWPARSIVGDAVLGRFEVHPSGEIIELSTSLPWKEHLYELEEELGVKEPIKYAIFHDNNYRVQGVPVKAASFICRMFLPEAWAGLRDEELSAVSGIPDSIFVHSVRFIGGHKTRAGALAMAAKALEIGKSIESGHAETNSK</sequence>
<dbReference type="OrthoDB" id="10265310at2759"/>
<comment type="similarity">
    <text evidence="1">Belongs to the MYG1 family.</text>
</comment>
<name>A0A6J0BQL8_NEOLC</name>
<dbReference type="Proteomes" id="UP000829291">
    <property type="component" value="Chromosome 4"/>
</dbReference>
<keyword evidence="2" id="KW-1185">Reference proteome</keyword>
<dbReference type="InterPro" id="IPR003226">
    <property type="entry name" value="MYG1_exonuclease"/>
</dbReference>
<evidence type="ECO:0000313" key="2">
    <source>
        <dbReference type="Proteomes" id="UP000829291"/>
    </source>
</evidence>
<dbReference type="FunCoup" id="A0A6J0BQL8">
    <property type="interactions" value="2617"/>
</dbReference>
<evidence type="ECO:0000256" key="1">
    <source>
        <dbReference type="ARBA" id="ARBA00010105"/>
    </source>
</evidence>
<reference evidence="3" key="1">
    <citation type="submission" date="2025-08" db="UniProtKB">
        <authorList>
            <consortium name="RefSeq"/>
        </authorList>
    </citation>
    <scope>IDENTIFICATION</scope>
    <source>
        <tissue evidence="3">Thorax and Abdomen</tissue>
    </source>
</reference>
<dbReference type="AlphaFoldDB" id="A0A6J0BQL8"/>
<dbReference type="KEGG" id="nlo:107222264"/>
<dbReference type="PANTHER" id="PTHR11215">
    <property type="entry name" value="METAL DEPENDENT HYDROLASE - RELATED"/>
    <property type="match status" value="1"/>
</dbReference>
<evidence type="ECO:0000313" key="3">
    <source>
        <dbReference type="RefSeq" id="XP_015517031.1"/>
    </source>
</evidence>
<dbReference type="RefSeq" id="XP_015517031.1">
    <property type="nucleotide sequence ID" value="XM_015661545.2"/>
</dbReference>
<dbReference type="GO" id="GO:0005737">
    <property type="term" value="C:cytoplasm"/>
    <property type="evidence" value="ECO:0007669"/>
    <property type="project" value="TreeGrafter"/>
</dbReference>
<gene>
    <name evidence="3" type="primary">LOC107222264</name>
</gene>
<dbReference type="PANTHER" id="PTHR11215:SF1">
    <property type="entry name" value="MYG1 EXONUCLEASE"/>
    <property type="match status" value="1"/>
</dbReference>
<dbReference type="Pfam" id="PF03690">
    <property type="entry name" value="MYG1_exonuc"/>
    <property type="match status" value="1"/>
</dbReference>